<dbReference type="EMBL" id="DQVE01000011">
    <property type="protein sequence ID" value="HIP97936.1"/>
    <property type="molecule type" value="Genomic_DNA"/>
</dbReference>
<feature type="binding site" evidence="13">
    <location>
        <position position="179"/>
    </location>
    <ligand>
        <name>[4Fe-4S] cluster</name>
        <dbReference type="ChEBI" id="CHEBI:49883"/>
        <label>2</label>
        <note>4Fe-4S-S-AdoMet</note>
    </ligand>
</feature>
<evidence type="ECO:0000256" key="6">
    <source>
        <dbReference type="ARBA" id="ARBA00022723"/>
    </source>
</evidence>
<dbReference type="SFLD" id="SFLDG01082">
    <property type="entry name" value="B12-binding_domain_containing"/>
    <property type="match status" value="1"/>
</dbReference>
<dbReference type="GO" id="GO:0046872">
    <property type="term" value="F:metal ion binding"/>
    <property type="evidence" value="ECO:0007669"/>
    <property type="project" value="UniProtKB-KW"/>
</dbReference>
<evidence type="ECO:0000256" key="13">
    <source>
        <dbReference type="HAMAP-Rule" id="MF_01864"/>
    </source>
</evidence>
<comment type="similarity">
    <text evidence="13">Belongs to the methylthiotransferase family. MiaB subfamily.</text>
</comment>
<feature type="domain" description="Radical SAM core" evidence="16">
    <location>
        <begin position="161"/>
        <end position="392"/>
    </location>
</feature>
<dbReference type="PANTHER" id="PTHR43020:SF2">
    <property type="entry name" value="MITOCHONDRIAL TRNA METHYLTHIOTRANSFERASE CDK5RAP1"/>
    <property type="match status" value="1"/>
</dbReference>
<dbReference type="GO" id="GO:0035597">
    <property type="term" value="F:tRNA-2-methylthio-N(6)-dimethylallyladenosine(37) synthase activity"/>
    <property type="evidence" value="ECO:0007669"/>
    <property type="project" value="UniProtKB-EC"/>
</dbReference>
<feature type="binding site" evidence="13">
    <location>
        <position position="182"/>
    </location>
    <ligand>
        <name>[4Fe-4S] cluster</name>
        <dbReference type="ChEBI" id="CHEBI:49883"/>
        <label>2</label>
        <note>4Fe-4S-S-AdoMet</note>
    </ligand>
</feature>
<evidence type="ECO:0000259" key="14">
    <source>
        <dbReference type="PROSITE" id="PS50926"/>
    </source>
</evidence>
<evidence type="ECO:0000256" key="8">
    <source>
        <dbReference type="ARBA" id="ARBA00023014"/>
    </source>
</evidence>
<sequence>MEKLISKNLVSTNREEKGKKVFIKTFGCQMNVNDSERIKGILKTLGYEFTENWREADLILLNTCTVREKPDRKVLAYIGEYRKVKGINPNTKIGVCGCLAQRMGEELDKRAGGVIDIMFSSYNIHHLPELIQKAEKGEKAIEILSEPPKNEWEMFEYPTVRENPYWSFITIMKGCDKDCTYCIVPQTRGRERSRPIRSIINEIKELVKEGVKEIHLLGQNVTAWGKDFETPIPFSYLLYKIAEIEGVERIRFTTGYPTDLTDDVIKAMGEIPQIADALHLPFQSGSNRILKLMHRYYTKEEYLEKIEKLKEVKPNIALSADVIVGFPGETEEDFLETLDLIEKVRFEQLFSFKYSPRPGTPASEYSDQVPDDVKTERMHRLLELQKRIMNQEAKKYIGRVVYPLFERYEGGKLVGRSSENKWVEVESDRKDLLGKIVPVKVERAGVYVLRGRLMV</sequence>
<protein>
    <recommendedName>
        <fullName evidence="10 13">tRNA-2-methylthio-N(6)-dimethylallyladenosine synthase</fullName>
        <ecNumber evidence="9 13">2.8.4.3</ecNumber>
    </recommendedName>
    <alternativeName>
        <fullName evidence="12 13">(Dimethylallyl)adenosine tRNA methylthiotransferase MiaB</fullName>
    </alternativeName>
    <alternativeName>
        <fullName evidence="11 13">tRNA-i(6)A37 methylthiotransferase</fullName>
    </alternativeName>
</protein>
<dbReference type="SFLD" id="SFLDG01061">
    <property type="entry name" value="methylthiotransferase"/>
    <property type="match status" value="1"/>
</dbReference>
<evidence type="ECO:0000256" key="9">
    <source>
        <dbReference type="ARBA" id="ARBA00033765"/>
    </source>
</evidence>
<evidence type="ECO:0000313" key="17">
    <source>
        <dbReference type="EMBL" id="HIP97936.1"/>
    </source>
</evidence>
<feature type="binding site" evidence="13">
    <location>
        <position position="175"/>
    </location>
    <ligand>
        <name>[4Fe-4S] cluster</name>
        <dbReference type="ChEBI" id="CHEBI:49883"/>
        <label>2</label>
        <note>4Fe-4S-S-AdoMet</note>
    </ligand>
</feature>
<dbReference type="InterPro" id="IPR006638">
    <property type="entry name" value="Elp3/MiaA/NifB-like_rSAM"/>
</dbReference>
<keyword evidence="2 13" id="KW-0004">4Fe-4S</keyword>
<evidence type="ECO:0000259" key="15">
    <source>
        <dbReference type="PROSITE" id="PS51449"/>
    </source>
</evidence>
<dbReference type="InterPro" id="IPR002792">
    <property type="entry name" value="TRAM_dom"/>
</dbReference>
<dbReference type="Gene3D" id="3.40.50.12160">
    <property type="entry name" value="Methylthiotransferase, N-terminal domain"/>
    <property type="match status" value="1"/>
</dbReference>
<comment type="cofactor">
    <cofactor evidence="13">
        <name>[4Fe-4S] cluster</name>
        <dbReference type="ChEBI" id="CHEBI:49883"/>
    </cofactor>
    <text evidence="13">Binds 2 [4Fe-4S] clusters. One cluster is coordinated with 3 cysteines and an exchangeable S-adenosyl-L-methionine.</text>
</comment>
<reference evidence="17" key="1">
    <citation type="journal article" date="2020" name="ISME J.">
        <title>Gammaproteobacteria mediating utilization of methyl-, sulfur- and petroleum organic compounds in deep ocean hydrothermal plumes.</title>
        <authorList>
            <person name="Zhou Z."/>
            <person name="Liu Y."/>
            <person name="Pan J."/>
            <person name="Cron B.R."/>
            <person name="Toner B.M."/>
            <person name="Anantharaman K."/>
            <person name="Breier J.A."/>
            <person name="Dick G.J."/>
            <person name="Li M."/>
        </authorList>
    </citation>
    <scope>NUCLEOTIDE SEQUENCE</scope>
    <source>
        <strain evidence="17">SZUA-1501</strain>
    </source>
</reference>
<proteinExistence type="inferred from homology"/>
<keyword evidence="5 13" id="KW-0949">S-adenosyl-L-methionine</keyword>
<dbReference type="Proteomes" id="UP000606463">
    <property type="component" value="Unassembled WGS sequence"/>
</dbReference>
<evidence type="ECO:0000259" key="16">
    <source>
        <dbReference type="PROSITE" id="PS51918"/>
    </source>
</evidence>
<dbReference type="FunFam" id="3.80.30.20:FF:000001">
    <property type="entry name" value="tRNA-2-methylthio-N(6)-dimethylallyladenosine synthase 2"/>
    <property type="match status" value="1"/>
</dbReference>
<dbReference type="PROSITE" id="PS01278">
    <property type="entry name" value="MTTASE_RADICAL"/>
    <property type="match status" value="1"/>
</dbReference>
<dbReference type="InterPro" id="IPR013848">
    <property type="entry name" value="Methylthiotransferase_N"/>
</dbReference>
<comment type="subunit">
    <text evidence="13">Monomer.</text>
</comment>
<dbReference type="InterPro" id="IPR005839">
    <property type="entry name" value="Methylthiotransferase"/>
</dbReference>
<dbReference type="Pfam" id="PF00919">
    <property type="entry name" value="UPF0004"/>
    <property type="match status" value="1"/>
</dbReference>
<evidence type="ECO:0000256" key="2">
    <source>
        <dbReference type="ARBA" id="ARBA00022485"/>
    </source>
</evidence>
<dbReference type="EC" id="2.8.4.3" evidence="9 13"/>
<keyword evidence="3 13" id="KW-0963">Cytoplasm</keyword>
<dbReference type="InterPro" id="IPR058240">
    <property type="entry name" value="rSAM_sf"/>
</dbReference>
<dbReference type="AlphaFoldDB" id="A0A9D0YNT8"/>
<dbReference type="SUPFAM" id="SSF102114">
    <property type="entry name" value="Radical SAM enzymes"/>
    <property type="match status" value="1"/>
</dbReference>
<name>A0A9D0YNT8_AQUAO</name>
<dbReference type="NCBIfam" id="TIGR00089">
    <property type="entry name" value="MiaB/RimO family radical SAM methylthiotransferase"/>
    <property type="match status" value="1"/>
</dbReference>
<gene>
    <name evidence="13 17" type="primary">miaB</name>
    <name evidence="17" type="ORF">EYH37_01005</name>
</gene>
<comment type="caution">
    <text evidence="17">The sequence shown here is derived from an EMBL/GenBank/DDBJ whole genome shotgun (WGS) entry which is preliminary data.</text>
</comment>
<keyword evidence="4 13" id="KW-0808">Transferase</keyword>
<keyword evidence="7 13" id="KW-0408">Iron</keyword>
<dbReference type="InterPro" id="IPR038135">
    <property type="entry name" value="Methylthiotransferase_N_sf"/>
</dbReference>
<dbReference type="SFLD" id="SFLDF00273">
    <property type="entry name" value="(dimethylallyl)adenosine_tRNA"/>
    <property type="match status" value="1"/>
</dbReference>
<comment type="subcellular location">
    <subcellularLocation>
        <location evidence="13">Cytoplasm</location>
    </subcellularLocation>
</comment>
<dbReference type="GO" id="GO:0051539">
    <property type="term" value="F:4 iron, 4 sulfur cluster binding"/>
    <property type="evidence" value="ECO:0007669"/>
    <property type="project" value="UniProtKB-UniRule"/>
</dbReference>
<accession>A0A9D0YNT8</accession>
<feature type="binding site" evidence="13">
    <location>
        <position position="98"/>
    </location>
    <ligand>
        <name>[4Fe-4S] cluster</name>
        <dbReference type="ChEBI" id="CHEBI:49883"/>
        <label>1</label>
    </ligand>
</feature>
<dbReference type="HAMAP" id="MF_01864">
    <property type="entry name" value="tRNA_metthiotr_MiaB"/>
    <property type="match status" value="1"/>
</dbReference>
<feature type="domain" description="TRAM" evidence="14">
    <location>
        <begin position="394"/>
        <end position="455"/>
    </location>
</feature>
<dbReference type="PANTHER" id="PTHR43020">
    <property type="entry name" value="CDK5 REGULATORY SUBUNIT-ASSOCIATED PROTEIN 1"/>
    <property type="match status" value="1"/>
</dbReference>
<evidence type="ECO:0000256" key="3">
    <source>
        <dbReference type="ARBA" id="ARBA00022490"/>
    </source>
</evidence>
<dbReference type="PROSITE" id="PS50926">
    <property type="entry name" value="TRAM"/>
    <property type="match status" value="1"/>
</dbReference>
<dbReference type="SMART" id="SM00729">
    <property type="entry name" value="Elp3"/>
    <property type="match status" value="1"/>
</dbReference>
<keyword evidence="6 13" id="KW-0479">Metal-binding</keyword>
<dbReference type="NCBIfam" id="TIGR01574">
    <property type="entry name" value="miaB-methiolase"/>
    <property type="match status" value="1"/>
</dbReference>
<comment type="function">
    <text evidence="1 13">Catalyzes the methylthiolation of N6-(dimethylallyl)adenosine (i(6)A), leading to the formation of 2-methylthio-N6-(dimethylallyl)adenosine (ms(2)i(6)A) at position 37 in tRNAs that read codons beginning with uridine.</text>
</comment>
<dbReference type="FunFam" id="3.40.50.12160:FF:000003">
    <property type="entry name" value="CDK5 regulatory subunit-associated protein 1"/>
    <property type="match status" value="1"/>
</dbReference>
<dbReference type="PROSITE" id="PS51449">
    <property type="entry name" value="MTTASE_N"/>
    <property type="match status" value="1"/>
</dbReference>
<keyword evidence="8 13" id="KW-0411">Iron-sulfur</keyword>
<evidence type="ECO:0000256" key="1">
    <source>
        <dbReference type="ARBA" id="ARBA00003234"/>
    </source>
</evidence>
<dbReference type="InterPro" id="IPR020612">
    <property type="entry name" value="Methylthiotransferase_CS"/>
</dbReference>
<dbReference type="GO" id="GO:0005829">
    <property type="term" value="C:cytosol"/>
    <property type="evidence" value="ECO:0007669"/>
    <property type="project" value="TreeGrafter"/>
</dbReference>
<evidence type="ECO:0000313" key="18">
    <source>
        <dbReference type="Proteomes" id="UP000606463"/>
    </source>
</evidence>
<feature type="binding site" evidence="13">
    <location>
        <position position="64"/>
    </location>
    <ligand>
        <name>[4Fe-4S] cluster</name>
        <dbReference type="ChEBI" id="CHEBI:49883"/>
        <label>1</label>
    </ligand>
</feature>
<dbReference type="Pfam" id="PF04055">
    <property type="entry name" value="Radical_SAM"/>
    <property type="match status" value="1"/>
</dbReference>
<dbReference type="InterPro" id="IPR006463">
    <property type="entry name" value="MiaB_methiolase"/>
</dbReference>
<dbReference type="CDD" id="cd01335">
    <property type="entry name" value="Radical_SAM"/>
    <property type="match status" value="1"/>
</dbReference>
<dbReference type="InterPro" id="IPR007197">
    <property type="entry name" value="rSAM"/>
</dbReference>
<dbReference type="InterPro" id="IPR023404">
    <property type="entry name" value="rSAM_horseshoe"/>
</dbReference>
<evidence type="ECO:0000256" key="7">
    <source>
        <dbReference type="ARBA" id="ARBA00023004"/>
    </source>
</evidence>
<evidence type="ECO:0000256" key="12">
    <source>
        <dbReference type="ARBA" id="ARBA00081141"/>
    </source>
</evidence>
<evidence type="ECO:0000256" key="11">
    <source>
        <dbReference type="ARBA" id="ARBA00080698"/>
    </source>
</evidence>
<evidence type="ECO:0000256" key="10">
    <source>
        <dbReference type="ARBA" id="ARBA00068570"/>
    </source>
</evidence>
<feature type="domain" description="MTTase N-terminal" evidence="15">
    <location>
        <begin position="19"/>
        <end position="136"/>
    </location>
</feature>
<evidence type="ECO:0000256" key="4">
    <source>
        <dbReference type="ARBA" id="ARBA00022679"/>
    </source>
</evidence>
<dbReference type="PROSITE" id="PS51918">
    <property type="entry name" value="RADICAL_SAM"/>
    <property type="match status" value="1"/>
</dbReference>
<feature type="binding site" evidence="13">
    <location>
        <position position="28"/>
    </location>
    <ligand>
        <name>[4Fe-4S] cluster</name>
        <dbReference type="ChEBI" id="CHEBI:49883"/>
        <label>1</label>
    </ligand>
</feature>
<keyword evidence="13" id="KW-0819">tRNA processing</keyword>
<comment type="catalytic activity">
    <reaction evidence="13">
        <text>N(6)-dimethylallyladenosine(37) in tRNA + (sulfur carrier)-SH + AH2 + 2 S-adenosyl-L-methionine = 2-methylsulfanyl-N(6)-dimethylallyladenosine(37) in tRNA + (sulfur carrier)-H + 5'-deoxyadenosine + L-methionine + A + S-adenosyl-L-homocysteine + 2 H(+)</text>
        <dbReference type="Rhea" id="RHEA:37067"/>
        <dbReference type="Rhea" id="RHEA-COMP:10375"/>
        <dbReference type="Rhea" id="RHEA-COMP:10376"/>
        <dbReference type="Rhea" id="RHEA-COMP:14737"/>
        <dbReference type="Rhea" id="RHEA-COMP:14739"/>
        <dbReference type="ChEBI" id="CHEBI:13193"/>
        <dbReference type="ChEBI" id="CHEBI:15378"/>
        <dbReference type="ChEBI" id="CHEBI:17319"/>
        <dbReference type="ChEBI" id="CHEBI:17499"/>
        <dbReference type="ChEBI" id="CHEBI:29917"/>
        <dbReference type="ChEBI" id="CHEBI:57844"/>
        <dbReference type="ChEBI" id="CHEBI:57856"/>
        <dbReference type="ChEBI" id="CHEBI:59789"/>
        <dbReference type="ChEBI" id="CHEBI:64428"/>
        <dbReference type="ChEBI" id="CHEBI:74415"/>
        <dbReference type="ChEBI" id="CHEBI:74417"/>
        <dbReference type="EC" id="2.8.4.3"/>
    </reaction>
</comment>
<dbReference type="SFLD" id="SFLDS00029">
    <property type="entry name" value="Radical_SAM"/>
    <property type="match status" value="1"/>
</dbReference>
<organism evidence="17 18">
    <name type="scientific">Aquifex aeolicus</name>
    <dbReference type="NCBI Taxonomy" id="63363"/>
    <lineage>
        <taxon>Bacteria</taxon>
        <taxon>Pseudomonadati</taxon>
        <taxon>Aquificota</taxon>
        <taxon>Aquificia</taxon>
        <taxon>Aquificales</taxon>
        <taxon>Aquificaceae</taxon>
        <taxon>Aquifex</taxon>
    </lineage>
</organism>
<evidence type="ECO:0000256" key="5">
    <source>
        <dbReference type="ARBA" id="ARBA00022691"/>
    </source>
</evidence>
<dbReference type="Gene3D" id="3.80.30.20">
    <property type="entry name" value="tm_1862 like domain"/>
    <property type="match status" value="1"/>
</dbReference>